<keyword evidence="6 21" id="KW-0489">Methyltransferase</keyword>
<dbReference type="InterPro" id="IPR001214">
    <property type="entry name" value="SET_dom"/>
</dbReference>
<gene>
    <name evidence="21" type="primary">set1</name>
    <name evidence="21" type="ORF">SOMG_04222</name>
</gene>
<dbReference type="Gene3D" id="3.30.70.330">
    <property type="match status" value="1"/>
</dbReference>
<dbReference type="InterPro" id="IPR017111">
    <property type="entry name" value="Set1_fungi"/>
</dbReference>
<organism evidence="21 22">
    <name type="scientific">Schizosaccharomyces osmophilus</name>
    <dbReference type="NCBI Taxonomy" id="2545709"/>
    <lineage>
        <taxon>Eukaryota</taxon>
        <taxon>Fungi</taxon>
        <taxon>Dikarya</taxon>
        <taxon>Ascomycota</taxon>
        <taxon>Taphrinomycotina</taxon>
        <taxon>Schizosaccharomycetes</taxon>
        <taxon>Schizosaccharomycetales</taxon>
        <taxon>Schizosaccharomycetaceae</taxon>
        <taxon>Schizosaccharomyces</taxon>
    </lineage>
</organism>
<keyword evidence="10 16" id="KW-0694">RNA-binding</keyword>
<dbReference type="RefSeq" id="XP_056039815.1">
    <property type="nucleotide sequence ID" value="XM_056183009.1"/>
</dbReference>
<feature type="compositionally biased region" description="Basic residues" evidence="17">
    <location>
        <begin position="543"/>
        <end position="555"/>
    </location>
</feature>
<dbReference type="FunFam" id="2.170.270.10:FF:000010">
    <property type="entry name" value="Histone-lysine N-methyltransferase"/>
    <property type="match status" value="1"/>
</dbReference>
<dbReference type="PROSITE" id="PS50868">
    <property type="entry name" value="POST_SET"/>
    <property type="match status" value="1"/>
</dbReference>
<feature type="compositionally biased region" description="Pro residues" evidence="17">
    <location>
        <begin position="1"/>
        <end position="19"/>
    </location>
</feature>
<dbReference type="InterPro" id="IPR024657">
    <property type="entry name" value="COMPASS_Set1_N-SET"/>
</dbReference>
<feature type="domain" description="RRM" evidence="18">
    <location>
        <begin position="97"/>
        <end position="182"/>
    </location>
</feature>
<evidence type="ECO:0000256" key="8">
    <source>
        <dbReference type="ARBA" id="ARBA00022691"/>
    </source>
</evidence>
<dbReference type="Pfam" id="PF00856">
    <property type="entry name" value="SET"/>
    <property type="match status" value="1"/>
</dbReference>
<dbReference type="Pfam" id="PF11767">
    <property type="entry name" value="SET_assoc"/>
    <property type="match status" value="1"/>
</dbReference>
<evidence type="ECO:0000313" key="22">
    <source>
        <dbReference type="Proteomes" id="UP001212411"/>
    </source>
</evidence>
<dbReference type="GO" id="GO:0032259">
    <property type="term" value="P:methylation"/>
    <property type="evidence" value="ECO:0007669"/>
    <property type="project" value="UniProtKB-KW"/>
</dbReference>
<feature type="compositionally biased region" description="Basic and acidic residues" evidence="17">
    <location>
        <begin position="506"/>
        <end position="524"/>
    </location>
</feature>
<evidence type="ECO:0000256" key="10">
    <source>
        <dbReference type="ARBA" id="ARBA00022884"/>
    </source>
</evidence>
<evidence type="ECO:0000259" key="19">
    <source>
        <dbReference type="PROSITE" id="PS50280"/>
    </source>
</evidence>
<dbReference type="Gene3D" id="2.170.270.10">
    <property type="entry name" value="SET domain"/>
    <property type="match status" value="1"/>
</dbReference>
<evidence type="ECO:0000256" key="9">
    <source>
        <dbReference type="ARBA" id="ARBA00022853"/>
    </source>
</evidence>
<dbReference type="InterPro" id="IPR035979">
    <property type="entry name" value="RBD_domain_sf"/>
</dbReference>
<evidence type="ECO:0000256" key="1">
    <source>
        <dbReference type="ARBA" id="ARBA00004123"/>
    </source>
</evidence>
<dbReference type="PROSITE" id="PS50102">
    <property type="entry name" value="RRM"/>
    <property type="match status" value="1"/>
</dbReference>
<feature type="compositionally biased region" description="Polar residues" evidence="17">
    <location>
        <begin position="236"/>
        <end position="249"/>
    </location>
</feature>
<keyword evidence="22" id="KW-1185">Reference proteome</keyword>
<reference evidence="21 22" key="1">
    <citation type="journal article" date="2023" name="G3 (Bethesda)">
        <title>A high-quality reference genome for the fission yeast Schizosaccharomyces osmophilus.</title>
        <authorList>
            <person name="Jia G.S."/>
            <person name="Zhang W.C."/>
            <person name="Liang Y."/>
            <person name="Liu X.H."/>
            <person name="Rhind N."/>
            <person name="Pidoux A."/>
            <person name="Brysch-Herzberg M."/>
            <person name="Du L.L."/>
        </authorList>
    </citation>
    <scope>NUCLEOTIDE SEQUENCE [LARGE SCALE GENOMIC DNA]</scope>
    <source>
        <strain evidence="21 22">CBS 15793</strain>
    </source>
</reference>
<dbReference type="GO" id="GO:0140999">
    <property type="term" value="F:histone H3K4 trimethyltransferase activity"/>
    <property type="evidence" value="ECO:0007669"/>
    <property type="project" value="UniProtKB-EC"/>
</dbReference>
<dbReference type="SUPFAM" id="SSF54928">
    <property type="entry name" value="RNA-binding domain, RBD"/>
    <property type="match status" value="1"/>
</dbReference>
<sequence length="919" mass="105371">MDNLPPKPPFQKPNPPPPRNNYKLIYDPELGYKESLGKKPVYRFNGIAKPPLVVRDPRHKNPLYSRGIPKSGRPFLKSLQQVKFEYNEESLGPEPATQVFVYNISPLVTADQLRYHFKTFGDISRLDFQLNPYTGTSLGLCQITFSKHESVSKAHLAAKLAVQQASGLKLSGKQLMVVLDGDGAKCEAARNKALQVIETEFAEELYKREQQLKKEEQKREEEMEATREVSNIPPWRQTQNNSGFNKNQNVGFVSSNKDQAYSNTPKANDTSVPKDIENHIYIFIDDKFVPPDRVYYSDIKHHFRKFRYEGIYMNSDGFFITFNNYREASSCFWTLDKTFVQNCRIKLKLHDAPKSKKNGIPPMDNRKNLPKDEACSLAISVIFKDLEEVLVRDIKNKIAGPCIFQILESLPKPIPIKEEGKEPRISTPEGPESIKTEAISTLPHLPRFKKRADAHKVKVPTENKIKSKLQRRRRKKIEARPLHYQLNQQTNDFSDSELEQEDGLDEEKAIDGKLDGYKHTKVEESTPSLSETSEDEEYFEKFHRGRPKARLPRRKSDKLDIDYTSSSETESDELVSPVVIPKSHIERNKKHALVKEPWEIHPLTPKHKENEFSEDGSLYYGTLPYNYPEDDVLTDLDGIQFLLKDDQDLQYLREALSSEDASDIGDPNYWAYRRKICKFKNGDVPIEGSPVLPASVGYERINSTGSAKSEGYYIIPTAEKSQYLPLRNRSTVEGDNQSTSRVTSRMHRVNNRRLAAGVEKSLLPAEADLLRFNALKARKKQLNFGPSRIHTLGLFAREHIDKNDMVIEYVGEVIRQRIADNREKNYVREGIGDSYLFRIDEDIIVDATKKGNIARFINHSCAPNCIARIIRVEGKKKIVIYADRDIMQGEELTYDYKFPEEADKIPCLCGAPTCRGYLN</sequence>
<dbReference type="PIRSF" id="PIRSF037104">
    <property type="entry name" value="Histone_H3-K4_mtfrase_Set1_fun"/>
    <property type="match status" value="1"/>
</dbReference>
<keyword evidence="5" id="KW-0158">Chromosome</keyword>
<evidence type="ECO:0000256" key="17">
    <source>
        <dbReference type="SAM" id="MobiDB-lite"/>
    </source>
</evidence>
<comment type="catalytic activity">
    <reaction evidence="13">
        <text>L-lysyl(4)-[histone H3] + 3 S-adenosyl-L-methionine = N(6),N(6),N(6)-trimethyl-L-lysyl(4)-[histone H3] + 3 S-adenosyl-L-homocysteine + 3 H(+)</text>
        <dbReference type="Rhea" id="RHEA:60260"/>
        <dbReference type="Rhea" id="RHEA-COMP:15537"/>
        <dbReference type="Rhea" id="RHEA-COMP:15547"/>
        <dbReference type="ChEBI" id="CHEBI:15378"/>
        <dbReference type="ChEBI" id="CHEBI:29969"/>
        <dbReference type="ChEBI" id="CHEBI:57856"/>
        <dbReference type="ChEBI" id="CHEBI:59789"/>
        <dbReference type="ChEBI" id="CHEBI:61961"/>
        <dbReference type="EC" id="2.1.1.354"/>
    </reaction>
</comment>
<dbReference type="EMBL" id="CP115613">
    <property type="protein sequence ID" value="WBW75572.1"/>
    <property type="molecule type" value="Genomic_DNA"/>
</dbReference>
<dbReference type="SMART" id="SM00508">
    <property type="entry name" value="PostSET"/>
    <property type="match status" value="1"/>
</dbReference>
<feature type="compositionally biased region" description="Acidic residues" evidence="17">
    <location>
        <begin position="494"/>
        <end position="505"/>
    </location>
</feature>
<dbReference type="PANTHER" id="PTHR45814:SF2">
    <property type="entry name" value="HISTONE-LYSINE N-METHYLTRANSFERASE SETD1"/>
    <property type="match status" value="1"/>
</dbReference>
<evidence type="ECO:0000256" key="11">
    <source>
        <dbReference type="ARBA" id="ARBA00023242"/>
    </source>
</evidence>
<feature type="region of interest" description="Disordered" evidence="17">
    <location>
        <begin position="216"/>
        <end position="249"/>
    </location>
</feature>
<keyword evidence="7" id="KW-0808">Transferase</keyword>
<feature type="compositionally biased region" description="Basic and acidic residues" evidence="17">
    <location>
        <begin position="216"/>
        <end position="227"/>
    </location>
</feature>
<feature type="domain" description="SET" evidence="19">
    <location>
        <begin position="780"/>
        <end position="897"/>
    </location>
</feature>
<dbReference type="InterPro" id="IPR046341">
    <property type="entry name" value="SET_dom_sf"/>
</dbReference>
<accession>A0AAF0AYH0</accession>
<dbReference type="Pfam" id="PF00076">
    <property type="entry name" value="RRM_1"/>
    <property type="match status" value="1"/>
</dbReference>
<evidence type="ECO:0000256" key="16">
    <source>
        <dbReference type="PROSITE-ProRule" id="PRU00176"/>
    </source>
</evidence>
<dbReference type="SMART" id="SM01291">
    <property type="entry name" value="N-SET"/>
    <property type="match status" value="1"/>
</dbReference>
<evidence type="ECO:0000256" key="15">
    <source>
        <dbReference type="ARBA" id="ARBA00049129"/>
    </source>
</evidence>
<dbReference type="PANTHER" id="PTHR45814">
    <property type="entry name" value="HISTONE-LYSINE N-METHYLTRANSFERASE SETD1"/>
    <property type="match status" value="1"/>
</dbReference>
<dbReference type="InterPro" id="IPR012677">
    <property type="entry name" value="Nucleotide-bd_a/b_plait_sf"/>
</dbReference>
<evidence type="ECO:0000256" key="3">
    <source>
        <dbReference type="ARBA" id="ARBA00012182"/>
    </source>
</evidence>
<evidence type="ECO:0000259" key="20">
    <source>
        <dbReference type="PROSITE" id="PS50868"/>
    </source>
</evidence>
<keyword evidence="9" id="KW-0156">Chromatin regulator</keyword>
<comment type="catalytic activity">
    <reaction evidence="14">
        <text>N(6)-methyl-L-lysyl(4)-[histone H3] + S-adenosyl-L-methionine = N(6),N(6)-dimethyl-L-lysyl(4)-[histone H3] + S-adenosyl-L-homocysteine + H(+)</text>
        <dbReference type="Rhea" id="RHEA:60268"/>
        <dbReference type="Rhea" id="RHEA-COMP:15540"/>
        <dbReference type="Rhea" id="RHEA-COMP:15543"/>
        <dbReference type="ChEBI" id="CHEBI:15378"/>
        <dbReference type="ChEBI" id="CHEBI:57856"/>
        <dbReference type="ChEBI" id="CHEBI:59789"/>
        <dbReference type="ChEBI" id="CHEBI:61929"/>
        <dbReference type="ChEBI" id="CHEBI:61976"/>
    </reaction>
</comment>
<evidence type="ECO:0000256" key="4">
    <source>
        <dbReference type="ARBA" id="ARBA00015839"/>
    </source>
</evidence>
<evidence type="ECO:0000256" key="7">
    <source>
        <dbReference type="ARBA" id="ARBA00022679"/>
    </source>
</evidence>
<proteinExistence type="predicted"/>
<dbReference type="SUPFAM" id="SSF82199">
    <property type="entry name" value="SET domain"/>
    <property type="match status" value="1"/>
</dbReference>
<dbReference type="SMART" id="SM00317">
    <property type="entry name" value="SET"/>
    <property type="match status" value="1"/>
</dbReference>
<dbReference type="AlphaFoldDB" id="A0AAF0AYH0"/>
<dbReference type="InterPro" id="IPR024636">
    <property type="entry name" value="SET_assoc"/>
</dbReference>
<dbReference type="InterPro" id="IPR003616">
    <property type="entry name" value="Post-SET_dom"/>
</dbReference>
<comment type="subcellular location">
    <subcellularLocation>
        <location evidence="2">Chromosome</location>
    </subcellularLocation>
    <subcellularLocation>
        <location evidence="1">Nucleus</location>
    </subcellularLocation>
</comment>
<feature type="domain" description="Post-SET" evidence="20">
    <location>
        <begin position="903"/>
        <end position="919"/>
    </location>
</feature>
<evidence type="ECO:0000256" key="12">
    <source>
        <dbReference type="ARBA" id="ARBA00030093"/>
    </source>
</evidence>
<evidence type="ECO:0000256" key="6">
    <source>
        <dbReference type="ARBA" id="ARBA00022603"/>
    </source>
</evidence>
<feature type="region of interest" description="Disordered" evidence="17">
    <location>
        <begin position="1"/>
        <end position="21"/>
    </location>
</feature>
<dbReference type="GO" id="GO:0003723">
    <property type="term" value="F:RNA binding"/>
    <property type="evidence" value="ECO:0007669"/>
    <property type="project" value="UniProtKB-UniRule"/>
</dbReference>
<dbReference type="InterPro" id="IPR000504">
    <property type="entry name" value="RRM_dom"/>
</dbReference>
<dbReference type="Proteomes" id="UP001212411">
    <property type="component" value="Chromosome 3"/>
</dbReference>
<dbReference type="KEGG" id="som:SOMG_04222"/>
<dbReference type="GO" id="GO:0005694">
    <property type="term" value="C:chromosome"/>
    <property type="evidence" value="ECO:0007669"/>
    <property type="project" value="UniProtKB-SubCell"/>
</dbReference>
<dbReference type="CDD" id="cd20072">
    <property type="entry name" value="SET_SET1"/>
    <property type="match status" value="1"/>
</dbReference>
<dbReference type="GO" id="GO:0048188">
    <property type="term" value="C:Set1C/COMPASS complex"/>
    <property type="evidence" value="ECO:0007669"/>
    <property type="project" value="InterPro"/>
</dbReference>
<keyword evidence="8" id="KW-0949">S-adenosyl-L-methionine</keyword>
<dbReference type="InterPro" id="IPR044570">
    <property type="entry name" value="Set1-like"/>
</dbReference>
<feature type="region of interest" description="Disordered" evidence="17">
    <location>
        <begin position="450"/>
        <end position="555"/>
    </location>
</feature>
<evidence type="ECO:0000259" key="18">
    <source>
        <dbReference type="PROSITE" id="PS50102"/>
    </source>
</evidence>
<dbReference type="Pfam" id="PF11764">
    <property type="entry name" value="N-SET"/>
    <property type="match status" value="1"/>
</dbReference>
<evidence type="ECO:0000313" key="21">
    <source>
        <dbReference type="EMBL" id="WBW75572.1"/>
    </source>
</evidence>
<evidence type="ECO:0000256" key="5">
    <source>
        <dbReference type="ARBA" id="ARBA00022454"/>
    </source>
</evidence>
<name>A0AAF0AYH0_9SCHI</name>
<dbReference type="PROSITE" id="PS50280">
    <property type="entry name" value="SET"/>
    <property type="match status" value="1"/>
</dbReference>
<evidence type="ECO:0000256" key="2">
    <source>
        <dbReference type="ARBA" id="ARBA00004286"/>
    </source>
</evidence>
<feature type="compositionally biased region" description="Basic residues" evidence="17">
    <location>
        <begin position="466"/>
        <end position="477"/>
    </location>
</feature>
<dbReference type="SMART" id="SM00360">
    <property type="entry name" value="RRM"/>
    <property type="match status" value="1"/>
</dbReference>
<dbReference type="EC" id="2.1.1.354" evidence="3"/>
<comment type="catalytic activity">
    <reaction evidence="15">
        <text>N(6),N(6)-dimethyl-L-lysyl(4)-[histone H3] + S-adenosyl-L-methionine = N(6),N(6),N(6)-trimethyl-L-lysyl(4)-[histone H3] + S-adenosyl-L-homocysteine + H(+)</text>
        <dbReference type="Rhea" id="RHEA:60272"/>
        <dbReference type="Rhea" id="RHEA-COMP:15537"/>
        <dbReference type="Rhea" id="RHEA-COMP:15540"/>
        <dbReference type="ChEBI" id="CHEBI:15378"/>
        <dbReference type="ChEBI" id="CHEBI:57856"/>
        <dbReference type="ChEBI" id="CHEBI:59789"/>
        <dbReference type="ChEBI" id="CHEBI:61961"/>
        <dbReference type="ChEBI" id="CHEBI:61976"/>
    </reaction>
</comment>
<protein>
    <recommendedName>
        <fullName evidence="4">Histone-lysine N-methyltransferase, H3 lysine-4 specific</fullName>
        <ecNumber evidence="3">2.1.1.354</ecNumber>
    </recommendedName>
    <alternativeName>
        <fullName evidence="12">SET domain-containing protein 1</fullName>
    </alternativeName>
</protein>
<evidence type="ECO:0000256" key="13">
    <source>
        <dbReference type="ARBA" id="ARBA00047571"/>
    </source>
</evidence>
<keyword evidence="11" id="KW-0539">Nucleus</keyword>
<dbReference type="GeneID" id="80877698"/>
<feature type="compositionally biased region" description="Basic and acidic residues" evidence="17">
    <location>
        <begin position="454"/>
        <end position="465"/>
    </location>
</feature>
<dbReference type="PROSITE" id="PS51572">
    <property type="entry name" value="SAM_MT43_1"/>
    <property type="match status" value="1"/>
</dbReference>
<evidence type="ECO:0000256" key="14">
    <source>
        <dbReference type="ARBA" id="ARBA00047583"/>
    </source>
</evidence>